<dbReference type="Pfam" id="PF03972">
    <property type="entry name" value="MmgE_PrpD_N"/>
    <property type="match status" value="1"/>
</dbReference>
<proteinExistence type="inferred from homology"/>
<dbReference type="SUPFAM" id="SSF103378">
    <property type="entry name" value="2-methylcitrate dehydratase PrpD"/>
    <property type="match status" value="1"/>
</dbReference>
<comment type="similarity">
    <text evidence="1">Belongs to the PrpD family.</text>
</comment>
<dbReference type="Pfam" id="PF19305">
    <property type="entry name" value="MmgE_PrpD_C"/>
    <property type="match status" value="1"/>
</dbReference>
<evidence type="ECO:0000259" key="3">
    <source>
        <dbReference type="Pfam" id="PF19305"/>
    </source>
</evidence>
<dbReference type="InterPro" id="IPR045336">
    <property type="entry name" value="MmgE_PrpD_N"/>
</dbReference>
<protein>
    <submittedName>
        <fullName evidence="4">MmgE/PrpD family protein</fullName>
    </submittedName>
</protein>
<dbReference type="RefSeq" id="WP_062611184.1">
    <property type="nucleotide sequence ID" value="NZ_FCOX02000068.1"/>
</dbReference>
<dbReference type="Proteomes" id="UP000071859">
    <property type="component" value="Unassembled WGS sequence"/>
</dbReference>
<dbReference type="Gene3D" id="3.30.1330.120">
    <property type="entry name" value="2-methylcitrate dehydratase PrpD"/>
    <property type="match status" value="1"/>
</dbReference>
<dbReference type="Gene3D" id="1.10.4100.10">
    <property type="entry name" value="2-methylcitrate dehydratase PrpD"/>
    <property type="match status" value="1"/>
</dbReference>
<dbReference type="InterPro" id="IPR036148">
    <property type="entry name" value="MmgE/PrpD_sf"/>
</dbReference>
<feature type="domain" description="MmgE/PrpD C-terminal" evidence="3">
    <location>
        <begin position="281"/>
        <end position="446"/>
    </location>
</feature>
<dbReference type="PANTHER" id="PTHR16943">
    <property type="entry name" value="2-METHYLCITRATE DEHYDRATASE-RELATED"/>
    <property type="match status" value="1"/>
</dbReference>
<evidence type="ECO:0000256" key="1">
    <source>
        <dbReference type="ARBA" id="ARBA00006174"/>
    </source>
</evidence>
<evidence type="ECO:0000313" key="4">
    <source>
        <dbReference type="EMBL" id="SAL04768.1"/>
    </source>
</evidence>
<dbReference type="InterPro" id="IPR042188">
    <property type="entry name" value="MmgE/PrpD_sf_2"/>
</dbReference>
<dbReference type="GO" id="GO:0016829">
    <property type="term" value="F:lyase activity"/>
    <property type="evidence" value="ECO:0007669"/>
    <property type="project" value="InterPro"/>
</dbReference>
<dbReference type="PANTHER" id="PTHR16943:SF8">
    <property type="entry name" value="2-METHYLCITRATE DEHYDRATASE"/>
    <property type="match status" value="1"/>
</dbReference>
<organism evidence="4 5">
    <name type="scientific">Caballeronia calidae</name>
    <dbReference type="NCBI Taxonomy" id="1777139"/>
    <lineage>
        <taxon>Bacteria</taxon>
        <taxon>Pseudomonadati</taxon>
        <taxon>Pseudomonadota</taxon>
        <taxon>Betaproteobacteria</taxon>
        <taxon>Burkholderiales</taxon>
        <taxon>Burkholderiaceae</taxon>
        <taxon>Caballeronia</taxon>
    </lineage>
</organism>
<reference evidence="4" key="1">
    <citation type="submission" date="2016-01" db="EMBL/GenBank/DDBJ databases">
        <authorList>
            <person name="Peeters C."/>
        </authorList>
    </citation>
    <scope>NUCLEOTIDE SEQUENCE</scope>
    <source>
        <strain evidence="4">LMG 29321</strain>
    </source>
</reference>
<dbReference type="InterPro" id="IPR005656">
    <property type="entry name" value="MmgE_PrpD"/>
</dbReference>
<dbReference type="OrthoDB" id="9791416at2"/>
<dbReference type="EMBL" id="FCOX02000068">
    <property type="protein sequence ID" value="SAL04768.1"/>
    <property type="molecule type" value="Genomic_DNA"/>
</dbReference>
<evidence type="ECO:0000259" key="2">
    <source>
        <dbReference type="Pfam" id="PF03972"/>
    </source>
</evidence>
<sequence length="469" mass="49929">MEPQQLVTDDSSQGTDVTRALCGFLASLRFDDIPRATIERAKDLLLDHVAVALLGTRECATRAVRDTIAAWGGRPESSIYGSTQLVPRAHAAFINAAAAYSVSLDDMHNESLSHPGSVVIPAAMSVAEALNATPRQFLTALVAGYEAQGRIGAAARNAIARGFHPTGVAGTFGSGAAAAHVMQLDSAGFESTFGIALSTASGSMQFSSDGESTVKRLHAGLPAQGGLTAALLASAGLRGPKAALHGQYGVITLFGGAGDATRLTRGMGETWEIDQINFKLHACCRWFHSSIDALLACRKQRSFAPTDVERVLVRAPAAALENHMQYRPKSTPSAQYSLPYAMAAALLLDTKDPGAFAEQHLADPAVLALMDRVEAESDPSLDRWLPDRFPGLVRVHLKNGELIEEFRQDSVGTPDFPVHRADIESKFHALVSGIATQEWRDRIADAIFRLEDGPSISGLTSLLRNLPAS</sequence>
<keyword evidence="5" id="KW-1185">Reference proteome</keyword>
<dbReference type="InterPro" id="IPR042183">
    <property type="entry name" value="MmgE/PrpD_sf_1"/>
</dbReference>
<feature type="domain" description="MmgE/PrpD N-terminal" evidence="2">
    <location>
        <begin position="20"/>
        <end position="257"/>
    </location>
</feature>
<name>A0A158ED46_9BURK</name>
<gene>
    <name evidence="4" type="ORF">AWB78_07127</name>
</gene>
<dbReference type="InterPro" id="IPR045337">
    <property type="entry name" value="MmgE_PrpD_C"/>
</dbReference>
<evidence type="ECO:0000313" key="5">
    <source>
        <dbReference type="Proteomes" id="UP000071859"/>
    </source>
</evidence>
<comment type="caution">
    <text evidence="4">The sequence shown here is derived from an EMBL/GenBank/DDBJ whole genome shotgun (WGS) entry which is preliminary data.</text>
</comment>
<dbReference type="AlphaFoldDB" id="A0A158ED46"/>
<accession>A0A158ED46</accession>